<protein>
    <recommendedName>
        <fullName evidence="1">peptide-methionine (R)-S-oxide reductase</fullName>
        <ecNumber evidence="1">1.8.4.12</ecNumber>
    </recommendedName>
</protein>
<dbReference type="AlphaFoldDB" id="A0A1A0D6Z4"/>
<evidence type="ECO:0000256" key="3">
    <source>
        <dbReference type="ARBA" id="ARBA00048488"/>
    </source>
</evidence>
<feature type="domain" description="MsrB" evidence="4">
    <location>
        <begin position="13"/>
        <end position="134"/>
    </location>
</feature>
<keyword evidence="2 5" id="KW-0560">Oxidoreductase</keyword>
<dbReference type="GeneID" id="60374976"/>
<dbReference type="GO" id="GO:0005737">
    <property type="term" value="C:cytoplasm"/>
    <property type="evidence" value="ECO:0007669"/>
    <property type="project" value="TreeGrafter"/>
</dbReference>
<dbReference type="PATRIC" id="fig|438.15.peg.2401"/>
<organism evidence="5 6">
    <name type="scientific">Acetobacter pasteurianus</name>
    <name type="common">Acetobacter turbidans</name>
    <dbReference type="NCBI Taxonomy" id="438"/>
    <lineage>
        <taxon>Bacteria</taxon>
        <taxon>Pseudomonadati</taxon>
        <taxon>Pseudomonadota</taxon>
        <taxon>Alphaproteobacteria</taxon>
        <taxon>Acetobacterales</taxon>
        <taxon>Acetobacteraceae</taxon>
        <taxon>Acetobacter</taxon>
    </lineage>
</organism>
<dbReference type="GO" id="GO:0033743">
    <property type="term" value="F:peptide-methionine (R)-S-oxide reductase activity"/>
    <property type="evidence" value="ECO:0007669"/>
    <property type="project" value="UniProtKB-EC"/>
</dbReference>
<comment type="catalytic activity">
    <reaction evidence="3">
        <text>L-methionyl-[protein] + [thioredoxin]-disulfide + H2O = L-methionyl-(R)-S-oxide-[protein] + [thioredoxin]-dithiol</text>
        <dbReference type="Rhea" id="RHEA:24164"/>
        <dbReference type="Rhea" id="RHEA-COMP:10698"/>
        <dbReference type="Rhea" id="RHEA-COMP:10700"/>
        <dbReference type="Rhea" id="RHEA-COMP:12313"/>
        <dbReference type="Rhea" id="RHEA-COMP:12314"/>
        <dbReference type="ChEBI" id="CHEBI:15377"/>
        <dbReference type="ChEBI" id="CHEBI:16044"/>
        <dbReference type="ChEBI" id="CHEBI:29950"/>
        <dbReference type="ChEBI" id="CHEBI:45764"/>
        <dbReference type="ChEBI" id="CHEBI:50058"/>
        <dbReference type="EC" id="1.8.4.12"/>
    </reaction>
</comment>
<sequence>MSDSLSGSCGAGGCGPRGPLTPEQEQILFGHGTEYPGSSPLNHEKREGAYHCAACGSLLFRSATKYESGSGWPSFWAAEPNAVATHKDTSHGMVRTEAHCAQCEGHLGHVFPDGPPPTGQRYCMNGLALDFRPDPQRATSAGGATAMDHTSGWAS</sequence>
<proteinExistence type="predicted"/>
<evidence type="ECO:0000313" key="5">
    <source>
        <dbReference type="EMBL" id="OAZ70815.1"/>
    </source>
</evidence>
<dbReference type="InterPro" id="IPR028427">
    <property type="entry name" value="Met_Sox_Rdtase_MsrB"/>
</dbReference>
<accession>A0A1A0D6Z4</accession>
<gene>
    <name evidence="5" type="primary">msrB</name>
    <name evidence="5" type="ORF">SRCM100623_02166</name>
</gene>
<evidence type="ECO:0000313" key="6">
    <source>
        <dbReference type="Proteomes" id="UP000093796"/>
    </source>
</evidence>
<name>A0A1A0D6Z4_ACEPA</name>
<dbReference type="Gene3D" id="2.170.150.20">
    <property type="entry name" value="Peptide methionine sulfoxide reductase"/>
    <property type="match status" value="1"/>
</dbReference>
<dbReference type="InterPro" id="IPR011057">
    <property type="entry name" value="Mss4-like_sf"/>
</dbReference>
<dbReference type="PANTHER" id="PTHR10173">
    <property type="entry name" value="METHIONINE SULFOXIDE REDUCTASE"/>
    <property type="match status" value="1"/>
</dbReference>
<dbReference type="PROSITE" id="PS51790">
    <property type="entry name" value="MSRB"/>
    <property type="match status" value="1"/>
</dbReference>
<dbReference type="NCBIfam" id="TIGR00357">
    <property type="entry name" value="peptide-methionine (R)-S-oxide reductase MsrB"/>
    <property type="match status" value="1"/>
</dbReference>
<dbReference type="InterPro" id="IPR002579">
    <property type="entry name" value="Met_Sox_Rdtase_MsrB_dom"/>
</dbReference>
<reference evidence="5 6" key="1">
    <citation type="submission" date="2016-05" db="EMBL/GenBank/DDBJ databases">
        <title>Genome sequencing of Acetobacter pasteurianus strain SRCM100623.</title>
        <authorList>
            <person name="Song Y.R."/>
        </authorList>
    </citation>
    <scope>NUCLEOTIDE SEQUENCE [LARGE SCALE GENOMIC DNA]</scope>
    <source>
        <strain evidence="5 6">SRCM100623</strain>
    </source>
</reference>
<dbReference type="RefSeq" id="WP_003627097.1">
    <property type="nucleotide sequence ID" value="NZ_BSCN01000004.1"/>
</dbReference>
<comment type="caution">
    <text evidence="5">The sequence shown here is derived from an EMBL/GenBank/DDBJ whole genome shotgun (WGS) entry which is preliminary data.</text>
</comment>
<dbReference type="PANTHER" id="PTHR10173:SF57">
    <property type="entry name" value="PEPTIDE-METHIONINE (R)-S-OXIDE REDUCTASE"/>
    <property type="match status" value="1"/>
</dbReference>
<dbReference type="EMBL" id="LYUD01000115">
    <property type="protein sequence ID" value="OAZ70815.1"/>
    <property type="molecule type" value="Genomic_DNA"/>
</dbReference>
<evidence type="ECO:0000256" key="1">
    <source>
        <dbReference type="ARBA" id="ARBA00012499"/>
    </source>
</evidence>
<dbReference type="OrthoDB" id="9785497at2"/>
<dbReference type="eggNOG" id="COG0229">
    <property type="taxonomic scope" value="Bacteria"/>
</dbReference>
<evidence type="ECO:0000256" key="2">
    <source>
        <dbReference type="ARBA" id="ARBA00023002"/>
    </source>
</evidence>
<dbReference type="Proteomes" id="UP000093796">
    <property type="component" value="Unassembled WGS sequence"/>
</dbReference>
<evidence type="ECO:0000259" key="4">
    <source>
        <dbReference type="PROSITE" id="PS51790"/>
    </source>
</evidence>
<dbReference type="EC" id="1.8.4.12" evidence="1"/>
<dbReference type="GO" id="GO:0030091">
    <property type="term" value="P:protein repair"/>
    <property type="evidence" value="ECO:0007669"/>
    <property type="project" value="InterPro"/>
</dbReference>
<dbReference type="Pfam" id="PF01641">
    <property type="entry name" value="SelR"/>
    <property type="match status" value="1"/>
</dbReference>
<dbReference type="SUPFAM" id="SSF51316">
    <property type="entry name" value="Mss4-like"/>
    <property type="match status" value="1"/>
</dbReference>
<dbReference type="OMA" id="RHCINGV"/>
<dbReference type="GeneID" id="66350741"/>
<dbReference type="GO" id="GO:0006979">
    <property type="term" value="P:response to oxidative stress"/>
    <property type="evidence" value="ECO:0007669"/>
    <property type="project" value="InterPro"/>
</dbReference>